<evidence type="ECO:0000313" key="3">
    <source>
        <dbReference type="EMBL" id="TGB01234.1"/>
    </source>
</evidence>
<accession>A0A4Z0GXD8</accession>
<evidence type="ECO:0000256" key="2">
    <source>
        <dbReference type="RuleBase" id="RU363015"/>
    </source>
</evidence>
<sequence length="181" mass="19786">MKRICVFAGSSKGNNEAFAEQTKALGQAFVDQGLSLVYGGAQSGLMGVLADEILDRGGQVTGVMPTHLFEKEVAHTGLTELIQVASMHERKAKMSELADGYIALPGGFGTFEELFEVISWAQIGLHTKPLALFNIEEYYSPLIRLVEHAIEAGFVPENNKEMILQADHPSTLLQKMNNFTD</sequence>
<dbReference type="RefSeq" id="WP_079477530.1">
    <property type="nucleotide sequence ID" value="NZ_FVYZ01000003.1"/>
</dbReference>
<dbReference type="EC" id="3.2.2.n1" evidence="2"/>
<comment type="caution">
    <text evidence="3">The sequence shown here is derived from an EMBL/GenBank/DDBJ whole genome shotgun (WGS) entry which is preliminary data.</text>
</comment>
<dbReference type="InterPro" id="IPR005269">
    <property type="entry name" value="LOG"/>
</dbReference>
<reference evidence="3 4" key="1">
    <citation type="journal article" date="2003" name="Int. J. Syst. Evol. Microbiol.">
        <title>Halobacillus salinus sp. nov., isolated from a salt lake on the coast of the East Sea in Korea.</title>
        <authorList>
            <person name="Yoon J.H."/>
            <person name="Kang K.H."/>
            <person name="Park Y.H."/>
        </authorList>
    </citation>
    <scope>NUCLEOTIDE SEQUENCE [LARGE SCALE GENOMIC DNA]</scope>
    <source>
        <strain evidence="3 4">HSL-3</strain>
    </source>
</reference>
<dbReference type="GO" id="GO:0009691">
    <property type="term" value="P:cytokinin biosynthetic process"/>
    <property type="evidence" value="ECO:0007669"/>
    <property type="project" value="UniProtKB-UniRule"/>
</dbReference>
<proteinExistence type="inferred from homology"/>
<keyword evidence="2" id="KW-0203">Cytokinin biosynthesis</keyword>
<dbReference type="PANTHER" id="PTHR31223:SF70">
    <property type="entry name" value="LOG FAMILY PROTEIN YJL055W"/>
    <property type="match status" value="1"/>
</dbReference>
<dbReference type="OrthoDB" id="9801098at2"/>
<keyword evidence="2" id="KW-0378">Hydrolase</keyword>
<dbReference type="InterPro" id="IPR031100">
    <property type="entry name" value="LOG_fam"/>
</dbReference>
<organism evidence="3 4">
    <name type="scientific">Halobacillus salinus</name>
    <dbReference type="NCBI Taxonomy" id="192814"/>
    <lineage>
        <taxon>Bacteria</taxon>
        <taxon>Bacillati</taxon>
        <taxon>Bacillota</taxon>
        <taxon>Bacilli</taxon>
        <taxon>Bacillales</taxon>
        <taxon>Bacillaceae</taxon>
        <taxon>Halobacillus</taxon>
    </lineage>
</organism>
<protein>
    <recommendedName>
        <fullName evidence="2">Cytokinin riboside 5'-monophosphate phosphoribohydrolase</fullName>
        <ecNumber evidence="2">3.2.2.n1</ecNumber>
    </recommendedName>
</protein>
<dbReference type="Gene3D" id="3.40.50.450">
    <property type="match status" value="1"/>
</dbReference>
<dbReference type="GO" id="GO:0016799">
    <property type="term" value="F:hydrolase activity, hydrolyzing N-glycosyl compounds"/>
    <property type="evidence" value="ECO:0007669"/>
    <property type="project" value="TreeGrafter"/>
</dbReference>
<dbReference type="PANTHER" id="PTHR31223">
    <property type="entry name" value="LOG FAMILY PROTEIN YJL055W"/>
    <property type="match status" value="1"/>
</dbReference>
<dbReference type="EMBL" id="SRJC01000007">
    <property type="protein sequence ID" value="TGB01234.1"/>
    <property type="molecule type" value="Genomic_DNA"/>
</dbReference>
<dbReference type="AlphaFoldDB" id="A0A4Z0GXD8"/>
<dbReference type="GO" id="GO:0005829">
    <property type="term" value="C:cytosol"/>
    <property type="evidence" value="ECO:0007669"/>
    <property type="project" value="TreeGrafter"/>
</dbReference>
<name>A0A4Z0GXD8_9BACI</name>
<evidence type="ECO:0000256" key="1">
    <source>
        <dbReference type="ARBA" id="ARBA00006763"/>
    </source>
</evidence>
<dbReference type="STRING" id="192814.GCA_900166575_02626"/>
<dbReference type="SUPFAM" id="SSF102405">
    <property type="entry name" value="MCP/YpsA-like"/>
    <property type="match status" value="1"/>
</dbReference>
<dbReference type="NCBIfam" id="TIGR00730">
    <property type="entry name" value="Rossman fold protein, TIGR00730 family"/>
    <property type="match status" value="1"/>
</dbReference>
<evidence type="ECO:0000313" key="4">
    <source>
        <dbReference type="Proteomes" id="UP000297982"/>
    </source>
</evidence>
<dbReference type="Proteomes" id="UP000297982">
    <property type="component" value="Unassembled WGS sequence"/>
</dbReference>
<comment type="similarity">
    <text evidence="1 2">Belongs to the LOG family.</text>
</comment>
<keyword evidence="4" id="KW-1185">Reference proteome</keyword>
<dbReference type="Pfam" id="PF03641">
    <property type="entry name" value="Lysine_decarbox"/>
    <property type="match status" value="1"/>
</dbReference>
<gene>
    <name evidence="3" type="ORF">E4663_17315</name>
</gene>